<protein>
    <recommendedName>
        <fullName evidence="6">F-box domain-containing protein</fullName>
    </recommendedName>
</protein>
<reference evidence="4" key="1">
    <citation type="submission" date="2022-07" db="EMBL/GenBank/DDBJ databases">
        <authorList>
            <person name="Macas J."/>
            <person name="Novak P."/>
            <person name="Neumann P."/>
        </authorList>
    </citation>
    <scope>NUCLEOTIDE SEQUENCE</scope>
</reference>
<dbReference type="Pfam" id="PF25372">
    <property type="entry name" value="DUF7885"/>
    <property type="match status" value="1"/>
</dbReference>
<dbReference type="Proteomes" id="UP001152523">
    <property type="component" value="Unassembled WGS sequence"/>
</dbReference>
<evidence type="ECO:0000259" key="2">
    <source>
        <dbReference type="Pfam" id="PF25372"/>
    </source>
</evidence>
<dbReference type="Gene3D" id="3.80.10.10">
    <property type="entry name" value="Ribonuclease Inhibitor"/>
    <property type="match status" value="2"/>
</dbReference>
<dbReference type="EMBL" id="CAMAPF010000005">
    <property type="protein sequence ID" value="CAH9052867.1"/>
    <property type="molecule type" value="Genomic_DNA"/>
</dbReference>
<dbReference type="Pfam" id="PF00646">
    <property type="entry name" value="F-box"/>
    <property type="match status" value="1"/>
</dbReference>
<dbReference type="SUPFAM" id="SSF52047">
    <property type="entry name" value="RNI-like"/>
    <property type="match status" value="2"/>
</dbReference>
<dbReference type="InterPro" id="IPR057207">
    <property type="entry name" value="FBXL15_LRR"/>
</dbReference>
<dbReference type="SMART" id="SM00367">
    <property type="entry name" value="LRR_CC"/>
    <property type="match status" value="7"/>
</dbReference>
<dbReference type="GO" id="GO:0031146">
    <property type="term" value="P:SCF-dependent proteasomal ubiquitin-dependent protein catabolic process"/>
    <property type="evidence" value="ECO:0007669"/>
    <property type="project" value="TreeGrafter"/>
</dbReference>
<dbReference type="InterPro" id="IPR032675">
    <property type="entry name" value="LRR_dom_sf"/>
</dbReference>
<name>A0AAV0G7I8_9ASTE</name>
<dbReference type="PANTHER" id="PTHR13318">
    <property type="entry name" value="PARTNER OF PAIRED, ISOFORM B-RELATED"/>
    <property type="match status" value="1"/>
</dbReference>
<evidence type="ECO:0000259" key="1">
    <source>
        <dbReference type="Pfam" id="PF00646"/>
    </source>
</evidence>
<evidence type="ECO:0000313" key="3">
    <source>
        <dbReference type="EMBL" id="CAH9052867.1"/>
    </source>
</evidence>
<proteinExistence type="predicted"/>
<evidence type="ECO:0008006" key="6">
    <source>
        <dbReference type="Google" id="ProtNLM"/>
    </source>
</evidence>
<comment type="caution">
    <text evidence="4">The sequence shown here is derived from an EMBL/GenBank/DDBJ whole genome shotgun (WGS) entry which is preliminary data.</text>
</comment>
<evidence type="ECO:0000313" key="4">
    <source>
        <dbReference type="EMBL" id="CAH9143528.1"/>
    </source>
</evidence>
<sequence>MAMADNCSHAVEGGGRSSLRSLERLPDNIIFELLQKLAFESLCAVACVSRSLRYAVYQVLASRPSLDLSAFSPDTKTLQHIGCRLKGVKSLTIDCLRVVDFNFINTMGAQIQELNLLKCPSPFNNILDTIGQRFPNLRILLIEMAGAAGRGFPQLANNLVVMLKGVSCLESLSLKVHVSEDDAYTLQSVYLFLPKALKCLKLQPVDEQHFIHHIIPTILSVRNHPVYSCGPPPLFNLGSLSLVLDIISDELVVSIVKSLPFLVDLDLEDRPKWEPEVHRDLTNIGLQSLGALKHLTALSIIRNRTNRCVYFKRVNDMGMFILFESCEGLESVKLGGFSKVTDAGFSSILHSCRKRLKKLELRNAFFLSDLAFHNMKDVASSLVQLRLLSCNLLTSEALVDLSSFRNLEVLELSGCRSIANPCLRYISSLSTLTSLSLAGADITDEGLAVLGRGRSAITHLSLKGCKRVSEKGIHKLFQGEGKIGHGLVFLDISYIPGISDAAVDTIASSAKELTDLCMRSCYFVTNAAVEMLAVAATSKGRLNDGSTLLRRLDLCHCMGLSSNGFTEIFDNALFRGLQWIGIGFTALESRKDYFDGICESRPWLTVCFDGCELGCYDGWQFHV</sequence>
<organism evidence="4 5">
    <name type="scientific">Cuscuta epithymum</name>
    <dbReference type="NCBI Taxonomy" id="186058"/>
    <lineage>
        <taxon>Eukaryota</taxon>
        <taxon>Viridiplantae</taxon>
        <taxon>Streptophyta</taxon>
        <taxon>Embryophyta</taxon>
        <taxon>Tracheophyta</taxon>
        <taxon>Spermatophyta</taxon>
        <taxon>Magnoliopsida</taxon>
        <taxon>eudicotyledons</taxon>
        <taxon>Gunneridae</taxon>
        <taxon>Pentapetalae</taxon>
        <taxon>asterids</taxon>
        <taxon>lamiids</taxon>
        <taxon>Solanales</taxon>
        <taxon>Convolvulaceae</taxon>
        <taxon>Cuscuteae</taxon>
        <taxon>Cuscuta</taxon>
        <taxon>Cuscuta subgen. Cuscuta</taxon>
    </lineage>
</organism>
<dbReference type="InterPro" id="IPR006553">
    <property type="entry name" value="Leu-rich_rpt_Cys-con_subtyp"/>
</dbReference>
<dbReference type="InterPro" id="IPR036047">
    <property type="entry name" value="F-box-like_dom_sf"/>
</dbReference>
<feature type="domain" description="F-box" evidence="1">
    <location>
        <begin position="22"/>
        <end position="56"/>
    </location>
</feature>
<dbReference type="GO" id="GO:0019005">
    <property type="term" value="C:SCF ubiquitin ligase complex"/>
    <property type="evidence" value="ECO:0007669"/>
    <property type="project" value="TreeGrafter"/>
</dbReference>
<accession>A0AAV0G7I8</accession>
<gene>
    <name evidence="4" type="ORF">CEPIT_LOCUS40729</name>
    <name evidence="3" type="ORF">CEPIT_LOCUS438</name>
</gene>
<dbReference type="EMBL" id="CAMAPF010001051">
    <property type="protein sequence ID" value="CAH9143528.1"/>
    <property type="molecule type" value="Genomic_DNA"/>
</dbReference>
<keyword evidence="5" id="KW-1185">Reference proteome</keyword>
<feature type="domain" description="F-box/LRR-repeat protein 15-like leucin rich repeat" evidence="2">
    <location>
        <begin position="66"/>
        <end position="616"/>
    </location>
</feature>
<dbReference type="AlphaFoldDB" id="A0AAV0G7I8"/>
<dbReference type="SUPFAM" id="SSF81383">
    <property type="entry name" value="F-box domain"/>
    <property type="match status" value="1"/>
</dbReference>
<dbReference type="InterPro" id="IPR001810">
    <property type="entry name" value="F-box_dom"/>
</dbReference>
<evidence type="ECO:0000313" key="5">
    <source>
        <dbReference type="Proteomes" id="UP001152523"/>
    </source>
</evidence>